<name>A0A835XHX3_9CHLO</name>
<comment type="caution">
    <text evidence="1">The sequence shown here is derived from an EMBL/GenBank/DDBJ whole genome shotgun (WGS) entry which is preliminary data.</text>
</comment>
<dbReference type="EMBL" id="JAEHOE010000151">
    <property type="protein sequence ID" value="KAG2484413.1"/>
    <property type="molecule type" value="Genomic_DNA"/>
</dbReference>
<dbReference type="InterPro" id="IPR036866">
    <property type="entry name" value="RibonucZ/Hydroxyglut_hydro"/>
</dbReference>
<dbReference type="Gene3D" id="3.60.15.10">
    <property type="entry name" value="Ribonuclease Z/Hydroxyacylglutathione hydrolase-like"/>
    <property type="match status" value="1"/>
</dbReference>
<dbReference type="PANTHER" id="PTHR46504">
    <property type="entry name" value="TRNASE Z TRZ1"/>
    <property type="match status" value="1"/>
</dbReference>
<reference evidence="1" key="1">
    <citation type="journal article" date="2020" name="bioRxiv">
        <title>Comparative genomics of Chlamydomonas.</title>
        <authorList>
            <person name="Craig R.J."/>
            <person name="Hasan A.R."/>
            <person name="Ness R.W."/>
            <person name="Keightley P.D."/>
        </authorList>
    </citation>
    <scope>NUCLEOTIDE SEQUENCE</scope>
    <source>
        <strain evidence="1">CCAP 11/70</strain>
    </source>
</reference>
<dbReference type="SUPFAM" id="SSF56281">
    <property type="entry name" value="Metallo-hydrolase/oxidoreductase"/>
    <property type="match status" value="1"/>
</dbReference>
<dbReference type="OrthoDB" id="527344at2759"/>
<protein>
    <submittedName>
        <fullName evidence="1">Uncharacterized protein</fullName>
    </submittedName>
</protein>
<dbReference type="Proteomes" id="UP000612055">
    <property type="component" value="Unassembled WGS sequence"/>
</dbReference>
<keyword evidence="2" id="KW-1185">Reference proteome</keyword>
<dbReference type="AlphaFoldDB" id="A0A835XHX3"/>
<evidence type="ECO:0000313" key="1">
    <source>
        <dbReference type="EMBL" id="KAG2484413.1"/>
    </source>
</evidence>
<gene>
    <name evidence="1" type="ORF">HYH03_016827</name>
</gene>
<sequence length="217" mass="24054">MLELPSSRVVCPVGAGSKVRRVVDVAQEVQNSPPIDFEVLELESGADMSIDIPSTEFIVKSFPTCHPVESQGYVLYSKREKLLPELQGLKGAEIKKRKDAGEKVTQSILVPEIAFTGDTTSAFLDGNSPVLADALRAKVLIMEMTYLGIDFTPEQARDRGHMHVQDFVDREDMFKNEAIMLIHFSPRYKRSEILAQLEAALPPKLAARCTPLLNGIE</sequence>
<organism evidence="1 2">
    <name type="scientific">Edaphochlamys debaryana</name>
    <dbReference type="NCBI Taxonomy" id="47281"/>
    <lineage>
        <taxon>Eukaryota</taxon>
        <taxon>Viridiplantae</taxon>
        <taxon>Chlorophyta</taxon>
        <taxon>core chlorophytes</taxon>
        <taxon>Chlorophyceae</taxon>
        <taxon>CS clade</taxon>
        <taxon>Chlamydomonadales</taxon>
        <taxon>Chlamydomonadales incertae sedis</taxon>
        <taxon>Edaphochlamys</taxon>
    </lineage>
</organism>
<proteinExistence type="predicted"/>
<evidence type="ECO:0000313" key="2">
    <source>
        <dbReference type="Proteomes" id="UP000612055"/>
    </source>
</evidence>
<dbReference type="PANTHER" id="PTHR46504:SF2">
    <property type="entry name" value="TRNASE Z TRZ1"/>
    <property type="match status" value="1"/>
</dbReference>
<accession>A0A835XHX3</accession>